<dbReference type="OrthoDB" id="409725at2759"/>
<evidence type="ECO:0000256" key="2">
    <source>
        <dbReference type="ARBA" id="ARBA00004653"/>
    </source>
</evidence>
<evidence type="ECO:0000256" key="6">
    <source>
        <dbReference type="ARBA" id="ARBA00022475"/>
    </source>
</evidence>
<feature type="transmembrane region" description="Helical" evidence="13">
    <location>
        <begin position="156"/>
        <end position="175"/>
    </location>
</feature>
<dbReference type="Proteomes" id="UP001152320">
    <property type="component" value="Chromosome 14"/>
</dbReference>
<dbReference type="FunFam" id="1.20.1280.290:FF:000010">
    <property type="entry name" value="Sugar transporter SWEET"/>
    <property type="match status" value="1"/>
</dbReference>
<dbReference type="PANTHER" id="PTHR10791:SF30">
    <property type="entry name" value="SUGAR TRANSPORTER SWEET1"/>
    <property type="match status" value="1"/>
</dbReference>
<dbReference type="Gene3D" id="1.20.1280.290">
    <property type="match status" value="2"/>
</dbReference>
<evidence type="ECO:0000256" key="3">
    <source>
        <dbReference type="ARBA" id="ARBA00007809"/>
    </source>
</evidence>
<keyword evidence="12 13" id="KW-0472">Membrane</keyword>
<keyword evidence="7 14" id="KW-0762">Sugar transport</keyword>
<evidence type="ECO:0000256" key="13">
    <source>
        <dbReference type="SAM" id="Phobius"/>
    </source>
</evidence>
<proteinExistence type="inferred from homology"/>
<evidence type="ECO:0000256" key="1">
    <source>
        <dbReference type="ARBA" id="ARBA00004651"/>
    </source>
</evidence>
<evidence type="ECO:0000313" key="15">
    <source>
        <dbReference type="Proteomes" id="UP001152320"/>
    </source>
</evidence>
<evidence type="ECO:0000256" key="9">
    <source>
        <dbReference type="ARBA" id="ARBA00022737"/>
    </source>
</evidence>
<feature type="transmembrane region" description="Helical" evidence="13">
    <location>
        <begin position="65"/>
        <end position="84"/>
    </location>
</feature>
<dbReference type="AlphaFoldDB" id="A0A9Q1BM22"/>
<feature type="transmembrane region" description="Helical" evidence="13">
    <location>
        <begin position="181"/>
        <end position="202"/>
    </location>
</feature>
<reference evidence="14" key="1">
    <citation type="submission" date="2021-10" db="EMBL/GenBank/DDBJ databases">
        <title>Tropical sea cucumber genome reveals ecological adaptation and Cuvierian tubules defense mechanism.</title>
        <authorList>
            <person name="Chen T."/>
        </authorList>
    </citation>
    <scope>NUCLEOTIDE SEQUENCE</scope>
    <source>
        <strain evidence="14">Nanhai2018</strain>
        <tissue evidence="14">Muscle</tissue>
    </source>
</reference>
<dbReference type="GO" id="GO:0005886">
    <property type="term" value="C:plasma membrane"/>
    <property type="evidence" value="ECO:0007669"/>
    <property type="project" value="UniProtKB-SubCell"/>
</dbReference>
<dbReference type="EMBL" id="JAIZAY010000014">
    <property type="protein sequence ID" value="KAJ8028940.1"/>
    <property type="molecule type" value="Genomic_DNA"/>
</dbReference>
<feature type="transmembrane region" description="Helical" evidence="13">
    <location>
        <begin position="125"/>
        <end position="144"/>
    </location>
</feature>
<dbReference type="InterPro" id="IPR047664">
    <property type="entry name" value="SWEET"/>
</dbReference>
<evidence type="ECO:0000256" key="5">
    <source>
        <dbReference type="ARBA" id="ARBA00022448"/>
    </source>
</evidence>
<keyword evidence="10 13" id="KW-1133">Transmembrane helix</keyword>
<sequence length="210" mass="23311">MDIMNILSLACIIVTIISFTAGMPDFLIILKQKCTGSTPFLPFLMGLITNIGCFLYGLLKWDVTILVVNSVGSVLHTFYVLVYLSYSSNKTSSFKQFMTAMLLMLGSYLYLTLVVGDRGKVENHLGLATCILILFANISPIAELRTIIRSRSSASLSFPWALGIFMNSLLWSMYGMAIQDIYVLIPSLPGVCSSLLQFYLLLKYPAKKVD</sequence>
<keyword evidence="8 13" id="KW-0812">Transmembrane</keyword>
<dbReference type="GO" id="GO:0000139">
    <property type="term" value="C:Golgi membrane"/>
    <property type="evidence" value="ECO:0007669"/>
    <property type="project" value="UniProtKB-SubCell"/>
</dbReference>
<keyword evidence="15" id="KW-1185">Reference proteome</keyword>
<evidence type="ECO:0000256" key="7">
    <source>
        <dbReference type="ARBA" id="ARBA00022597"/>
    </source>
</evidence>
<dbReference type="GO" id="GO:0051119">
    <property type="term" value="F:sugar transmembrane transporter activity"/>
    <property type="evidence" value="ECO:0007669"/>
    <property type="project" value="InterPro"/>
</dbReference>
<evidence type="ECO:0000256" key="12">
    <source>
        <dbReference type="ARBA" id="ARBA00023136"/>
    </source>
</evidence>
<comment type="subcellular location">
    <subcellularLocation>
        <location evidence="1">Cell membrane</location>
        <topology evidence="1">Multi-pass membrane protein</topology>
    </subcellularLocation>
    <subcellularLocation>
        <location evidence="2">Golgi apparatus membrane</location>
        <topology evidence="2">Multi-pass membrane protein</topology>
    </subcellularLocation>
</comment>
<dbReference type="InterPro" id="IPR004316">
    <property type="entry name" value="SWEET_rpt"/>
</dbReference>
<evidence type="ECO:0000256" key="4">
    <source>
        <dbReference type="ARBA" id="ARBA00021741"/>
    </source>
</evidence>
<dbReference type="FunFam" id="1.20.1280.290:FF:000004">
    <property type="entry name" value="Sugar transporter SWEET"/>
    <property type="match status" value="1"/>
</dbReference>
<organism evidence="14 15">
    <name type="scientific">Holothuria leucospilota</name>
    <name type="common">Black long sea cucumber</name>
    <name type="synonym">Mertensiothuria leucospilota</name>
    <dbReference type="NCBI Taxonomy" id="206669"/>
    <lineage>
        <taxon>Eukaryota</taxon>
        <taxon>Metazoa</taxon>
        <taxon>Echinodermata</taxon>
        <taxon>Eleutherozoa</taxon>
        <taxon>Echinozoa</taxon>
        <taxon>Holothuroidea</taxon>
        <taxon>Aspidochirotacea</taxon>
        <taxon>Aspidochirotida</taxon>
        <taxon>Holothuriidae</taxon>
        <taxon>Holothuria</taxon>
    </lineage>
</organism>
<protein>
    <recommendedName>
        <fullName evidence="4">Sugar transporter SWEET1</fullName>
    </recommendedName>
</protein>
<keyword evidence="9" id="KW-0677">Repeat</keyword>
<gene>
    <name evidence="14" type="ORF">HOLleu_28201</name>
</gene>
<dbReference type="Pfam" id="PF03083">
    <property type="entry name" value="MtN3_slv"/>
    <property type="match status" value="2"/>
</dbReference>
<feature type="transmembrane region" description="Helical" evidence="13">
    <location>
        <begin position="40"/>
        <end position="59"/>
    </location>
</feature>
<comment type="similarity">
    <text evidence="3">Belongs to the SWEET sugar transporter family.</text>
</comment>
<accession>A0A9Q1BM22</accession>
<name>A0A9Q1BM22_HOLLE</name>
<feature type="transmembrane region" description="Helical" evidence="13">
    <location>
        <begin position="6"/>
        <end position="28"/>
    </location>
</feature>
<keyword evidence="11" id="KW-0333">Golgi apparatus</keyword>
<evidence type="ECO:0000313" key="14">
    <source>
        <dbReference type="EMBL" id="KAJ8028940.1"/>
    </source>
</evidence>
<feature type="transmembrane region" description="Helical" evidence="13">
    <location>
        <begin position="96"/>
        <end position="113"/>
    </location>
</feature>
<keyword evidence="6" id="KW-1003">Cell membrane</keyword>
<comment type="caution">
    <text evidence="14">The sequence shown here is derived from an EMBL/GenBank/DDBJ whole genome shotgun (WGS) entry which is preliminary data.</text>
</comment>
<evidence type="ECO:0000256" key="8">
    <source>
        <dbReference type="ARBA" id="ARBA00022692"/>
    </source>
</evidence>
<keyword evidence="5" id="KW-0813">Transport</keyword>
<evidence type="ECO:0000256" key="10">
    <source>
        <dbReference type="ARBA" id="ARBA00022989"/>
    </source>
</evidence>
<dbReference type="PANTHER" id="PTHR10791">
    <property type="entry name" value="RAG1-ACTIVATING PROTEIN 1"/>
    <property type="match status" value="1"/>
</dbReference>
<evidence type="ECO:0000256" key="11">
    <source>
        <dbReference type="ARBA" id="ARBA00023034"/>
    </source>
</evidence>